<name>A0A2J7ZSX7_9CHLO</name>
<gene>
    <name evidence="1" type="ORF">TSOC_010589</name>
</gene>
<accession>A0A2J7ZSX7</accession>
<dbReference type="AlphaFoldDB" id="A0A2J7ZSX7"/>
<evidence type="ECO:0000313" key="2">
    <source>
        <dbReference type="Proteomes" id="UP000236333"/>
    </source>
</evidence>
<organism evidence="1 2">
    <name type="scientific">Tetrabaena socialis</name>
    <dbReference type="NCBI Taxonomy" id="47790"/>
    <lineage>
        <taxon>Eukaryota</taxon>
        <taxon>Viridiplantae</taxon>
        <taxon>Chlorophyta</taxon>
        <taxon>core chlorophytes</taxon>
        <taxon>Chlorophyceae</taxon>
        <taxon>CS clade</taxon>
        <taxon>Chlamydomonadales</taxon>
        <taxon>Tetrabaenaceae</taxon>
        <taxon>Tetrabaena</taxon>
    </lineage>
</organism>
<evidence type="ECO:0000313" key="1">
    <source>
        <dbReference type="EMBL" id="PNH03365.1"/>
    </source>
</evidence>
<dbReference type="Proteomes" id="UP000236333">
    <property type="component" value="Unassembled WGS sequence"/>
</dbReference>
<dbReference type="OrthoDB" id="558312at2759"/>
<proteinExistence type="predicted"/>
<keyword evidence="2" id="KW-1185">Reference proteome</keyword>
<sequence>MGEWAHRAAGACNRAAGAACPQLRSTVRATAFFLSVSSSSAHLFRASAATAPPGVQPGAWDVVALAALAAMEHARRHLRAAIRPAAAEGAEADATGAAARPQPEVGSGEEVPQVEMAKARAVLEFWQRLRGFAALGVPRRGWDEVGSDHPILSVADGRMRCAHPAGLDMDGEP</sequence>
<dbReference type="EMBL" id="PGGS01000513">
    <property type="protein sequence ID" value="PNH03365.1"/>
    <property type="molecule type" value="Genomic_DNA"/>
</dbReference>
<reference evidence="1 2" key="1">
    <citation type="journal article" date="2017" name="Mol. Biol. Evol.">
        <title>The 4-celled Tetrabaena socialis nuclear genome reveals the essential components for genetic control of cell number at the origin of multicellularity in the volvocine lineage.</title>
        <authorList>
            <person name="Featherston J."/>
            <person name="Arakaki Y."/>
            <person name="Hanschen E.R."/>
            <person name="Ferris P.J."/>
            <person name="Michod R.E."/>
            <person name="Olson B.J.S.C."/>
            <person name="Nozaki H."/>
            <person name="Durand P.M."/>
        </authorList>
    </citation>
    <scope>NUCLEOTIDE SEQUENCE [LARGE SCALE GENOMIC DNA]</scope>
    <source>
        <strain evidence="1 2">NIES-571</strain>
    </source>
</reference>
<protein>
    <submittedName>
        <fullName evidence="1">Uncharacterized protein</fullName>
    </submittedName>
</protein>
<comment type="caution">
    <text evidence="1">The sequence shown here is derived from an EMBL/GenBank/DDBJ whole genome shotgun (WGS) entry which is preliminary data.</text>
</comment>